<dbReference type="AlphaFoldDB" id="A0A1Z4JT61"/>
<proteinExistence type="predicted"/>
<reference evidence="1 2" key="1">
    <citation type="submission" date="2017-06" db="EMBL/GenBank/DDBJ databases">
        <title>Genome sequencing of cyanobaciteial culture collection at National Institute for Environmental Studies (NIES).</title>
        <authorList>
            <person name="Hirose Y."/>
            <person name="Shimura Y."/>
            <person name="Fujisawa T."/>
            <person name="Nakamura Y."/>
            <person name="Kawachi M."/>
        </authorList>
    </citation>
    <scope>NUCLEOTIDE SEQUENCE [LARGE SCALE GENOMIC DNA]</scope>
    <source>
        <strain evidence="1 2">NIES-2135</strain>
        <plasmid evidence="2">Plasmid Plasmid2 dna</plasmid>
    </source>
</reference>
<protein>
    <recommendedName>
        <fullName evidence="3">SnoaL-like domain-containing protein</fullName>
    </recommendedName>
</protein>
<evidence type="ECO:0000313" key="1">
    <source>
        <dbReference type="EMBL" id="BAY59828.1"/>
    </source>
</evidence>
<dbReference type="Gene3D" id="3.10.450.50">
    <property type="match status" value="1"/>
</dbReference>
<accession>A0A1Z4JT61</accession>
<dbReference type="Proteomes" id="UP000217895">
    <property type="component" value="Plasmid Plasmid2 dna"/>
</dbReference>
<keyword evidence="2" id="KW-1185">Reference proteome</keyword>
<organism evidence="1 2">
    <name type="scientific">Leptolyngbya boryana NIES-2135</name>
    <dbReference type="NCBI Taxonomy" id="1973484"/>
    <lineage>
        <taxon>Bacteria</taxon>
        <taxon>Bacillati</taxon>
        <taxon>Cyanobacteriota</taxon>
        <taxon>Cyanophyceae</taxon>
        <taxon>Leptolyngbyales</taxon>
        <taxon>Leptolyngbyaceae</taxon>
        <taxon>Leptolyngbya group</taxon>
        <taxon>Leptolyngbya</taxon>
    </lineage>
</organism>
<evidence type="ECO:0008006" key="3">
    <source>
        <dbReference type="Google" id="ProtNLM"/>
    </source>
</evidence>
<name>A0A1Z4JT61_LEPBY</name>
<gene>
    <name evidence="1" type="ORF">NIES2135_67050</name>
</gene>
<keyword evidence="1" id="KW-0614">Plasmid</keyword>
<dbReference type="EMBL" id="AP018205">
    <property type="protein sequence ID" value="BAY59828.1"/>
    <property type="molecule type" value="Genomic_DNA"/>
</dbReference>
<geneLocation type="plasmid" evidence="1">
    <name>plasmid2</name>
</geneLocation>
<evidence type="ECO:0000313" key="2">
    <source>
        <dbReference type="Proteomes" id="UP000217895"/>
    </source>
</evidence>
<sequence length="137" mass="15828">MTLEELQAKLEDINHLVTTFQTSVALEKYYAEEIVMIEGDGTITTGKEACRQGRAVFFNEMLVEFRESRLISQDVAVSADQRYDFVVISNWYNDFSIRYGDQTIDNKINQLSIGYWKDGLVVRESYNYPVISMQTTV</sequence>